<keyword evidence="1" id="KW-0812">Transmembrane</keyword>
<evidence type="ECO:0000313" key="5">
    <source>
        <dbReference type="Proteomes" id="UP000746747"/>
    </source>
</evidence>
<name>A0A8J2Q8H5_9BILA</name>
<organism evidence="4 5">
    <name type="scientific">Cercopithifilaria johnstoni</name>
    <dbReference type="NCBI Taxonomy" id="2874296"/>
    <lineage>
        <taxon>Eukaryota</taxon>
        <taxon>Metazoa</taxon>
        <taxon>Ecdysozoa</taxon>
        <taxon>Nematoda</taxon>
        <taxon>Chromadorea</taxon>
        <taxon>Rhabditida</taxon>
        <taxon>Spirurina</taxon>
        <taxon>Spiruromorpha</taxon>
        <taxon>Filarioidea</taxon>
        <taxon>Onchocercidae</taxon>
        <taxon>Cercopithifilaria</taxon>
    </lineage>
</organism>
<keyword evidence="5" id="KW-1185">Reference proteome</keyword>
<dbReference type="PANTHER" id="PTHR38626:SF2">
    <property type="entry name" value="CUB DOMAIN-CONTAINING PROTEIN"/>
    <property type="match status" value="1"/>
</dbReference>
<keyword evidence="1" id="KW-0472">Membrane</keyword>
<dbReference type="InterPro" id="IPR040426">
    <property type="entry name" value="C05B5.4-like"/>
</dbReference>
<dbReference type="OrthoDB" id="5809100at2759"/>
<dbReference type="Pfam" id="PF25330">
    <property type="entry name" value="C2_nem"/>
    <property type="match status" value="1"/>
</dbReference>
<evidence type="ECO:0000313" key="4">
    <source>
        <dbReference type="EMBL" id="CAG9537630.1"/>
    </source>
</evidence>
<comment type="caution">
    <text evidence="4">The sequence shown here is derived from an EMBL/GenBank/DDBJ whole genome shotgun (WGS) entry which is preliminary data.</text>
</comment>
<gene>
    <name evidence="4" type="ORF">CJOHNSTONI_LOCUS7421</name>
</gene>
<evidence type="ECO:0000256" key="2">
    <source>
        <dbReference type="SAM" id="SignalP"/>
    </source>
</evidence>
<feature type="signal peptide" evidence="2">
    <location>
        <begin position="1"/>
        <end position="17"/>
    </location>
</feature>
<proteinExistence type="predicted"/>
<sequence>MIKRFAILITLVALISRKFLIHCSLSSMLKNPILQSSSSVTSFWIAVEPLSVTWTKGCLAAAGCDDSRLTLLEWNLVSDERISSSWSIHELFDSSHMFVSYWNKGKPADITINYEIVGADPIYGFSRTCDSTRSVRVFDDKHKLESKSIGQTITTTTTTTTTFSQQSDKVTLNLTGKCFNAAIIIQKYESNCPWCSYGERYAIIGQLSEFESHNSLNNSSETMTDIGLIILSAIAIATSAAFSCVLIAYLRERRSNFGRNAGKCSNNSTIYRGYHTTSNKKRLTNIEITKYQPVRSYPTLISHRMESNHCGTITGNKSISGCGISVNNWNTKSVLFDGGVNRYHKPTDIITFCNDNLKV</sequence>
<dbReference type="AlphaFoldDB" id="A0A8J2Q8H5"/>
<feature type="transmembrane region" description="Helical" evidence="1">
    <location>
        <begin position="226"/>
        <end position="250"/>
    </location>
</feature>
<keyword evidence="2" id="KW-0732">Signal</keyword>
<feature type="chain" id="PRO_5035153212" description="C2 domain-containing protein" evidence="2">
    <location>
        <begin position="18"/>
        <end position="359"/>
    </location>
</feature>
<dbReference type="PANTHER" id="PTHR38626">
    <property type="entry name" value="SKN-1 DEPENDENT ZYGOTIC TRANSCRIPT-RELATED"/>
    <property type="match status" value="1"/>
</dbReference>
<dbReference type="Proteomes" id="UP000746747">
    <property type="component" value="Unassembled WGS sequence"/>
</dbReference>
<evidence type="ECO:0000259" key="3">
    <source>
        <dbReference type="Pfam" id="PF25330"/>
    </source>
</evidence>
<evidence type="ECO:0000256" key="1">
    <source>
        <dbReference type="SAM" id="Phobius"/>
    </source>
</evidence>
<feature type="domain" description="C2" evidence="3">
    <location>
        <begin position="42"/>
        <end position="190"/>
    </location>
</feature>
<keyword evidence="1" id="KW-1133">Transmembrane helix</keyword>
<accession>A0A8J2Q8H5</accession>
<dbReference type="EMBL" id="CAKAEH010001566">
    <property type="protein sequence ID" value="CAG9537630.1"/>
    <property type="molecule type" value="Genomic_DNA"/>
</dbReference>
<reference evidence="4" key="1">
    <citation type="submission" date="2021-09" db="EMBL/GenBank/DDBJ databases">
        <authorList>
            <consortium name="Pathogen Informatics"/>
        </authorList>
    </citation>
    <scope>NUCLEOTIDE SEQUENCE</scope>
</reference>
<protein>
    <recommendedName>
        <fullName evidence="3">C2 domain-containing protein</fullName>
    </recommendedName>
</protein>
<dbReference type="InterPro" id="IPR057569">
    <property type="entry name" value="C2_nem"/>
</dbReference>